<accession>A0A516V3T5</accession>
<dbReference type="EMBL" id="CP041742">
    <property type="protein sequence ID" value="QDQ73192.1"/>
    <property type="molecule type" value="Genomic_DNA"/>
</dbReference>
<sequence length="293" mass="32940">MSQDTQAKLLEPTRALREALAESPELTEAEFSAFCGEWHATVAALKQFAFSSDPRNKQDVAAFEYGWGGQSAQFVVDLVPRIQAAMLRHYTRKDVLKLIDIGAGSCVGTNILATLHSDNIVWSRLEIDAIDYTPIRRRWVQSQFPRINYMVGDAFALPDRAWDFVVCSHVIEHLDDPRPFIDNIRRICRGFAFVYSPYREIDRIAAHVSTIDESTYAGIPNCRLEVVSSMGWHPAKPGDKCLIATIDCREPSQSVVEIDSAQGSPDLVHREPASQQQVGSPSLLRRILRDLRT</sequence>
<evidence type="ECO:0000259" key="1">
    <source>
        <dbReference type="Pfam" id="PF08241"/>
    </source>
</evidence>
<dbReference type="OrthoDB" id="9792690at2"/>
<keyword evidence="2" id="KW-0808">Transferase</keyword>
<gene>
    <name evidence="2" type="ORF">FNZ56_04565</name>
</gene>
<keyword evidence="3" id="KW-1185">Reference proteome</keyword>
<dbReference type="GO" id="GO:0008757">
    <property type="term" value="F:S-adenosylmethionine-dependent methyltransferase activity"/>
    <property type="evidence" value="ECO:0007669"/>
    <property type="project" value="InterPro"/>
</dbReference>
<dbReference type="CDD" id="cd02440">
    <property type="entry name" value="AdoMet_MTases"/>
    <property type="match status" value="1"/>
</dbReference>
<evidence type="ECO:0000313" key="3">
    <source>
        <dbReference type="Proteomes" id="UP000315891"/>
    </source>
</evidence>
<feature type="domain" description="Methyltransferase type 11" evidence="1">
    <location>
        <begin position="100"/>
        <end position="189"/>
    </location>
</feature>
<keyword evidence="2" id="KW-0489">Methyltransferase</keyword>
<name>A0A516V3T5_9GAMM</name>
<organism evidence="2 3">
    <name type="scientific">Pseudoluteimonas lycopersici</name>
    <dbReference type="NCBI Taxonomy" id="1324796"/>
    <lineage>
        <taxon>Bacteria</taxon>
        <taxon>Pseudomonadati</taxon>
        <taxon>Pseudomonadota</taxon>
        <taxon>Gammaproteobacteria</taxon>
        <taxon>Lysobacterales</taxon>
        <taxon>Lysobacteraceae</taxon>
        <taxon>Pseudoluteimonas</taxon>
    </lineage>
</organism>
<dbReference type="AlphaFoldDB" id="A0A516V3T5"/>
<dbReference type="InterPro" id="IPR029063">
    <property type="entry name" value="SAM-dependent_MTases_sf"/>
</dbReference>
<dbReference type="SUPFAM" id="SSF53335">
    <property type="entry name" value="S-adenosyl-L-methionine-dependent methyltransferases"/>
    <property type="match status" value="1"/>
</dbReference>
<reference evidence="2 3" key="1">
    <citation type="submission" date="2019-07" db="EMBL/GenBank/DDBJ databases">
        <title>Lysobacter weifangensis sp. nov., isolated from bensulfuron-methyl contaminated farmland soil.</title>
        <authorList>
            <person name="Zhao H."/>
        </authorList>
    </citation>
    <scope>NUCLEOTIDE SEQUENCE [LARGE SCALE GENOMIC DNA]</scope>
    <source>
        <strain evidence="2 3">CC-Bw-6</strain>
    </source>
</reference>
<dbReference type="InterPro" id="IPR013216">
    <property type="entry name" value="Methyltransf_11"/>
</dbReference>
<dbReference type="Gene3D" id="3.40.50.150">
    <property type="entry name" value="Vaccinia Virus protein VP39"/>
    <property type="match status" value="1"/>
</dbReference>
<evidence type="ECO:0000313" key="2">
    <source>
        <dbReference type="EMBL" id="QDQ73192.1"/>
    </source>
</evidence>
<dbReference type="GO" id="GO:0032259">
    <property type="term" value="P:methylation"/>
    <property type="evidence" value="ECO:0007669"/>
    <property type="project" value="UniProtKB-KW"/>
</dbReference>
<protein>
    <submittedName>
        <fullName evidence="2">Class I SAM-dependent methyltransferase</fullName>
    </submittedName>
</protein>
<dbReference type="Proteomes" id="UP000315891">
    <property type="component" value="Chromosome"/>
</dbReference>
<proteinExistence type="predicted"/>
<dbReference type="Pfam" id="PF08241">
    <property type="entry name" value="Methyltransf_11"/>
    <property type="match status" value="1"/>
</dbReference>